<feature type="modified residue" description="4-aspartylphosphate" evidence="2">
    <location>
        <position position="1234"/>
    </location>
</feature>
<dbReference type="PROSITE" id="PS50110">
    <property type="entry name" value="RESPONSE_REGULATORY"/>
    <property type="match status" value="1"/>
</dbReference>
<dbReference type="InterPro" id="IPR035965">
    <property type="entry name" value="PAS-like_dom_sf"/>
</dbReference>
<evidence type="ECO:0000256" key="2">
    <source>
        <dbReference type="PROSITE-ProRule" id="PRU00169"/>
    </source>
</evidence>
<dbReference type="EMBL" id="JBBPHU010000005">
    <property type="protein sequence ID" value="KAK7517575.1"/>
    <property type="molecule type" value="Genomic_DNA"/>
</dbReference>
<dbReference type="SUPFAM" id="SSF47384">
    <property type="entry name" value="Homodimeric domain of signal transducing histidine kinase"/>
    <property type="match status" value="1"/>
</dbReference>
<dbReference type="Pfam" id="PF26131">
    <property type="entry name" value="PAS-like"/>
    <property type="match status" value="1"/>
</dbReference>
<dbReference type="Pfam" id="PF02518">
    <property type="entry name" value="HATPase_c"/>
    <property type="match status" value="1"/>
</dbReference>
<feature type="region of interest" description="Disordered" evidence="3">
    <location>
        <begin position="1152"/>
        <end position="1175"/>
    </location>
</feature>
<dbReference type="Proteomes" id="UP001363622">
    <property type="component" value="Unassembled WGS sequence"/>
</dbReference>
<feature type="domain" description="Response regulatory" evidence="5">
    <location>
        <begin position="1096"/>
        <end position="1305"/>
    </location>
</feature>
<dbReference type="Gene3D" id="3.30.450.20">
    <property type="entry name" value="PAS domain"/>
    <property type="match status" value="2"/>
</dbReference>
<dbReference type="SUPFAM" id="SSF55785">
    <property type="entry name" value="PYP-like sensor domain (PAS domain)"/>
    <property type="match status" value="2"/>
</dbReference>
<dbReference type="CDD" id="cd00130">
    <property type="entry name" value="PAS"/>
    <property type="match status" value="1"/>
</dbReference>
<proteinExistence type="predicted"/>
<dbReference type="InterPro" id="IPR003594">
    <property type="entry name" value="HATPase_dom"/>
</dbReference>
<feature type="compositionally biased region" description="Low complexity" evidence="3">
    <location>
        <begin position="1191"/>
        <end position="1211"/>
    </location>
</feature>
<dbReference type="Gene3D" id="1.10.287.130">
    <property type="match status" value="1"/>
</dbReference>
<dbReference type="InterPro" id="IPR036890">
    <property type="entry name" value="HATPase_C_sf"/>
</dbReference>
<dbReference type="PRINTS" id="PR00344">
    <property type="entry name" value="BCTRLSENSOR"/>
</dbReference>
<dbReference type="SMART" id="SM00091">
    <property type="entry name" value="PAS"/>
    <property type="match status" value="1"/>
</dbReference>
<dbReference type="PROSITE" id="PS50109">
    <property type="entry name" value="HIS_KIN"/>
    <property type="match status" value="1"/>
</dbReference>
<dbReference type="Gene3D" id="3.30.565.10">
    <property type="entry name" value="Histidine kinase-like ATPase, C-terminal domain"/>
    <property type="match status" value="1"/>
</dbReference>
<dbReference type="Pfam" id="PF00512">
    <property type="entry name" value="HisKA"/>
    <property type="match status" value="1"/>
</dbReference>
<evidence type="ECO:0000256" key="1">
    <source>
        <dbReference type="ARBA" id="ARBA00022553"/>
    </source>
</evidence>
<name>A0ABR1KQC9_9PEZI</name>
<dbReference type="PANTHER" id="PTHR43719:SF30">
    <property type="entry name" value="TWO-COMPONENT SYSTEM RESPONSE REGULATOR"/>
    <property type="match status" value="1"/>
</dbReference>
<evidence type="ECO:0000256" key="3">
    <source>
        <dbReference type="SAM" id="MobiDB-lite"/>
    </source>
</evidence>
<dbReference type="InterPro" id="IPR000014">
    <property type="entry name" value="PAS"/>
</dbReference>
<dbReference type="InterPro" id="IPR003661">
    <property type="entry name" value="HisK_dim/P_dom"/>
</dbReference>
<keyword evidence="1 2" id="KW-0597">Phosphoprotein</keyword>
<protein>
    <recommendedName>
        <fullName evidence="8">Histidine kinase</fullName>
    </recommendedName>
</protein>
<dbReference type="SUPFAM" id="SSF55874">
    <property type="entry name" value="ATPase domain of HSP90 chaperone/DNA topoisomerase II/histidine kinase"/>
    <property type="match status" value="1"/>
</dbReference>
<dbReference type="CDD" id="cd17546">
    <property type="entry name" value="REC_hyHK_CKI1_RcsC-like"/>
    <property type="match status" value="1"/>
</dbReference>
<evidence type="ECO:0000259" key="5">
    <source>
        <dbReference type="PROSITE" id="PS50110"/>
    </source>
</evidence>
<evidence type="ECO:0000259" key="4">
    <source>
        <dbReference type="PROSITE" id="PS50109"/>
    </source>
</evidence>
<dbReference type="CDD" id="cd00082">
    <property type="entry name" value="HisKA"/>
    <property type="match status" value="1"/>
</dbReference>
<dbReference type="InterPro" id="IPR011006">
    <property type="entry name" value="CheY-like_superfamily"/>
</dbReference>
<organism evidence="6 7">
    <name type="scientific">Phyllosticta citriasiana</name>
    <dbReference type="NCBI Taxonomy" id="595635"/>
    <lineage>
        <taxon>Eukaryota</taxon>
        <taxon>Fungi</taxon>
        <taxon>Dikarya</taxon>
        <taxon>Ascomycota</taxon>
        <taxon>Pezizomycotina</taxon>
        <taxon>Dothideomycetes</taxon>
        <taxon>Dothideomycetes incertae sedis</taxon>
        <taxon>Botryosphaeriales</taxon>
        <taxon>Phyllostictaceae</taxon>
        <taxon>Phyllosticta</taxon>
    </lineage>
</organism>
<comment type="caution">
    <text evidence="6">The sequence shown here is derived from an EMBL/GenBank/DDBJ whole genome shotgun (WGS) entry which is preliminary data.</text>
</comment>
<dbReference type="InterPro" id="IPR036097">
    <property type="entry name" value="HisK_dim/P_sf"/>
</dbReference>
<dbReference type="SUPFAM" id="SSF52172">
    <property type="entry name" value="CheY-like"/>
    <property type="match status" value="2"/>
</dbReference>
<dbReference type="SMART" id="SM00448">
    <property type="entry name" value="REC"/>
    <property type="match status" value="1"/>
</dbReference>
<dbReference type="Pfam" id="PF08448">
    <property type="entry name" value="PAS_4"/>
    <property type="match status" value="1"/>
</dbReference>
<evidence type="ECO:0008006" key="8">
    <source>
        <dbReference type="Google" id="ProtNLM"/>
    </source>
</evidence>
<sequence length="1318" mass="145899">MRRTSYREEAAPDGLQVLTEFLDRDERPSFILDAHNNDQKSKVIYRNRALENFISRLSCIDGCDNTLSDFEAWAGKFEATRASASRTGAASKQSFGGWYWISTILRQEWKVVCAISSNDDRNGDRFESEDTEVWSRATRESSKGTLPSPTISVDELRMKAGLADSAASSEDEMVLTPLPYPQCLDWTRNPPPHLSGYRKFILDHDWASTPLGPIETWNDRLRQNVVMIMASPDPRLILWGNELCLLYNEACLALIGQKHPFALGHGPMHVFSEIWQPLKSIVKRAMHQGVATRVQDLELMIDRDGRFGPEETYWSFTMLPIIGPDGTAVGALDEFVESTATVIGVRRMNTLITLGEKAAAASSIKELWKLVLEGLEPNSQDIPFALLYSINESDEDGQDDLREHSDFAHSSRPKQCVLEGTIGISSNHPAAIPSFPLTEGDHGYALPFRRAWTSAKPSFLQAQNQSLPSPLSDIRAEGRGFNDATTTAIALPIPPLSGASIRGFLLLGLNPRRPYDEDYQVFIRLLNDRLVKAVASIIVPEEQRRNRELMEANNSRHVKFSRELERRRQEAESSEATFTALAESAPIGCAVFQVDGQPRWMNQAYLDLVGLKGDELPTGMWSYTVLDEDREFVENQWRKLATGQTVDPFEFRVKRPFRASQEDDTQVIEYSWILANAFPELDENGTPQKILGWLTDISHQKWSQHLQAQRLEDALETKRQSENFIDMTSHEMRNPLSAILQSADGILGVLRYQRHGTKTDGTPRTPLFLDTEAQEIIIDSAQTVILCAQHQKRIVDDILTLSKLDSNLLVISPDIIQPAALVERAIKMYEAELNSARIRLSLQVHQSYDDLSIDTVLLDPSRVLQVLINLLTNAIKFTRDRKKRVITIFLSASHKKPSSGHDNLAYIPRRANRPDHTFGEEWGPGDDIYLQLAVEDTGRGLSADEMKLLFHRFSQASPKTYGEYGGSGLGLFISRELTELQGGQIGVASKEGRGSTFAFYVKSRRYVAPPSPTPAPIAPIRPSPMHTAPLRRVSMSKLGPISLPTLSSRAGDPMPLTAPTDPSWTVHHPGGPITFRNVSPVTPPLADSRARYHSLKVLIVEDNAINQKVMAQQLRRAGCEVLVASHGGEALAMLGRSTFAAAATPPILTPTSTSALIDSPSFPRPQSSDSPLDSPLAPLETSILDFAATGAPAVSTPTSSSSRSSSPATNTLPPTSALMPPRPPPLEISVLLMDLEMPVMDGLTCVRHIRHMQSTRSLTRHVPVIAVTANARSEQISRAMQAGMDLVVTKPFRILELLPLMDGLVARINGTVGGAPAK</sequence>
<dbReference type="InterPro" id="IPR050956">
    <property type="entry name" value="2C_system_His_kinase"/>
</dbReference>
<dbReference type="Gene3D" id="3.40.50.2300">
    <property type="match status" value="1"/>
</dbReference>
<dbReference type="InterPro" id="IPR001789">
    <property type="entry name" value="Sig_transdc_resp-reg_receiver"/>
</dbReference>
<dbReference type="InterPro" id="IPR058846">
    <property type="entry name" value="PAS-like"/>
</dbReference>
<dbReference type="PANTHER" id="PTHR43719">
    <property type="entry name" value="TWO-COMPONENT HISTIDINE KINASE"/>
    <property type="match status" value="1"/>
</dbReference>
<dbReference type="InterPro" id="IPR004358">
    <property type="entry name" value="Sig_transdc_His_kin-like_C"/>
</dbReference>
<dbReference type="InterPro" id="IPR013656">
    <property type="entry name" value="PAS_4"/>
</dbReference>
<dbReference type="InterPro" id="IPR005467">
    <property type="entry name" value="His_kinase_dom"/>
</dbReference>
<feature type="region of interest" description="Disordered" evidence="3">
    <location>
        <begin position="1191"/>
        <end position="1223"/>
    </location>
</feature>
<feature type="region of interest" description="Disordered" evidence="3">
    <location>
        <begin position="123"/>
        <end position="150"/>
    </location>
</feature>
<reference evidence="6 7" key="1">
    <citation type="submission" date="2024-04" db="EMBL/GenBank/DDBJ databases">
        <title>Phyllosticta paracitricarpa is synonymous to the EU quarantine fungus P. citricarpa based on phylogenomic analyses.</title>
        <authorList>
            <consortium name="Lawrence Berkeley National Laboratory"/>
            <person name="Van Ingen-Buijs V.A."/>
            <person name="Van Westerhoven A.C."/>
            <person name="Haridas S."/>
            <person name="Skiadas P."/>
            <person name="Martin F."/>
            <person name="Groenewald J.Z."/>
            <person name="Crous P.W."/>
            <person name="Seidl M.F."/>
        </authorList>
    </citation>
    <scope>NUCLEOTIDE SEQUENCE [LARGE SCALE GENOMIC DNA]</scope>
    <source>
        <strain evidence="6 7">CBS 123371</strain>
    </source>
</reference>
<dbReference type="SMART" id="SM00388">
    <property type="entry name" value="HisKA"/>
    <property type="match status" value="1"/>
</dbReference>
<dbReference type="NCBIfam" id="TIGR00229">
    <property type="entry name" value="sensory_box"/>
    <property type="match status" value="1"/>
</dbReference>
<evidence type="ECO:0000313" key="7">
    <source>
        <dbReference type="Proteomes" id="UP001363622"/>
    </source>
</evidence>
<gene>
    <name evidence="6" type="ORF">IWZ03DRAFT_376515</name>
</gene>
<feature type="domain" description="Histidine kinase" evidence="4">
    <location>
        <begin position="727"/>
        <end position="1005"/>
    </location>
</feature>
<evidence type="ECO:0000313" key="6">
    <source>
        <dbReference type="EMBL" id="KAK7517575.1"/>
    </source>
</evidence>
<accession>A0ABR1KQC9</accession>
<dbReference type="SMART" id="SM00387">
    <property type="entry name" value="HATPase_c"/>
    <property type="match status" value="1"/>
</dbReference>
<dbReference type="Pfam" id="PF00072">
    <property type="entry name" value="Response_reg"/>
    <property type="match status" value="1"/>
</dbReference>
<keyword evidence="7" id="KW-1185">Reference proteome</keyword>